<name>A0ABN9QMD8_9DINO</name>
<evidence type="ECO:0000256" key="2">
    <source>
        <dbReference type="ARBA" id="ARBA00022679"/>
    </source>
</evidence>
<dbReference type="PANTHER" id="PTHR12203:SF35">
    <property type="entry name" value="PROTEIN O-GLUCOSYLTRANSFERASE 1"/>
    <property type="match status" value="1"/>
</dbReference>
<evidence type="ECO:0000256" key="3">
    <source>
        <dbReference type="SAM" id="SignalP"/>
    </source>
</evidence>
<dbReference type="PANTHER" id="PTHR12203">
    <property type="entry name" value="KDEL LYS-ASP-GLU-LEU CONTAINING - RELATED"/>
    <property type="match status" value="1"/>
</dbReference>
<accession>A0ABN9QMD8</accession>
<protein>
    <recommendedName>
        <fullName evidence="4">Glycosyl transferase CAP10 domain-containing protein</fullName>
    </recommendedName>
</protein>
<keyword evidence="3" id="KW-0732">Signal</keyword>
<dbReference type="EMBL" id="CAUYUJ010003635">
    <property type="protein sequence ID" value="CAK0806098.1"/>
    <property type="molecule type" value="Genomic_DNA"/>
</dbReference>
<feature type="chain" id="PRO_5046766310" description="Glycosyl transferase CAP10 domain-containing protein" evidence="3">
    <location>
        <begin position="30"/>
        <end position="438"/>
    </location>
</feature>
<dbReference type="SMART" id="SM00672">
    <property type="entry name" value="CAP10"/>
    <property type="match status" value="1"/>
</dbReference>
<dbReference type="InterPro" id="IPR051091">
    <property type="entry name" value="O-Glucosyltr/Glycosyltrsf_90"/>
</dbReference>
<comment type="similarity">
    <text evidence="1">Belongs to the glycosyltransferase 90 family.</text>
</comment>
<dbReference type="InterPro" id="IPR006598">
    <property type="entry name" value="CAP10"/>
</dbReference>
<sequence length="438" mass="49406">MMRTRATMLGRRWEQLAVVGLVLTSPAGALTRGSPDPKPVPRVRQTPMPEAPSFLAPAAAEEVQSHVRAWFDVIESELSELTTVDYSKRAACVPVTGAYITLVVHISKSSYRLHCGEFSGSRGPPLKEILDVIVPGLPADVDVYVPFGLHDGVQNVRSGNLGIPVFGTMYHPMYSSIAVPFAMGTVRSPLPYVNTPVVGWDKYVKENLKCNSTSARIKKAVFRGRTQWRGMKFGTCTQSCGWEDNGRWLLHMLGESHPDMFDTEATKINHRRKRSNVSDFLPLTEQLCNYQAILNVGSNSDWAERLRQCFYGNAVVMLPENPPSEFFTSFMRPWRHFWPIKPDLSDVVEQVSHVMLLENTSRQLQGQKDFGRKYLSEEFMYYYNKLAIMEYDARVKSSVDRTQAVQSSFAAEEARSLLKLGGCRRFYKRACPASQART</sequence>
<evidence type="ECO:0000313" key="5">
    <source>
        <dbReference type="EMBL" id="CAK0806098.1"/>
    </source>
</evidence>
<reference evidence="5" key="1">
    <citation type="submission" date="2023-10" db="EMBL/GenBank/DDBJ databases">
        <authorList>
            <person name="Chen Y."/>
            <person name="Shah S."/>
            <person name="Dougan E. K."/>
            <person name="Thang M."/>
            <person name="Chan C."/>
        </authorList>
    </citation>
    <scope>NUCLEOTIDE SEQUENCE [LARGE SCALE GENOMIC DNA]</scope>
</reference>
<feature type="signal peptide" evidence="3">
    <location>
        <begin position="1"/>
        <end position="29"/>
    </location>
</feature>
<evidence type="ECO:0000256" key="1">
    <source>
        <dbReference type="ARBA" id="ARBA00010118"/>
    </source>
</evidence>
<gene>
    <name evidence="5" type="ORF">PCOR1329_LOCUS12449</name>
</gene>
<keyword evidence="6" id="KW-1185">Reference proteome</keyword>
<evidence type="ECO:0000313" key="6">
    <source>
        <dbReference type="Proteomes" id="UP001189429"/>
    </source>
</evidence>
<evidence type="ECO:0000259" key="4">
    <source>
        <dbReference type="SMART" id="SM00672"/>
    </source>
</evidence>
<proteinExistence type="inferred from homology"/>
<dbReference type="Pfam" id="PF05686">
    <property type="entry name" value="Glyco_transf_90"/>
    <property type="match status" value="1"/>
</dbReference>
<keyword evidence="2" id="KW-0808">Transferase</keyword>
<comment type="caution">
    <text evidence="5">The sequence shown here is derived from an EMBL/GenBank/DDBJ whole genome shotgun (WGS) entry which is preliminary data.</text>
</comment>
<feature type="domain" description="Glycosyl transferase CAP10" evidence="4">
    <location>
        <begin position="136"/>
        <end position="392"/>
    </location>
</feature>
<organism evidence="5 6">
    <name type="scientific">Prorocentrum cordatum</name>
    <dbReference type="NCBI Taxonomy" id="2364126"/>
    <lineage>
        <taxon>Eukaryota</taxon>
        <taxon>Sar</taxon>
        <taxon>Alveolata</taxon>
        <taxon>Dinophyceae</taxon>
        <taxon>Prorocentrales</taxon>
        <taxon>Prorocentraceae</taxon>
        <taxon>Prorocentrum</taxon>
    </lineage>
</organism>
<dbReference type="Proteomes" id="UP001189429">
    <property type="component" value="Unassembled WGS sequence"/>
</dbReference>